<evidence type="ECO:0000313" key="1">
    <source>
        <dbReference type="EMBL" id="KAF5807607.1"/>
    </source>
</evidence>
<accession>A0A9K3NNV0</accession>
<evidence type="ECO:0000313" key="2">
    <source>
        <dbReference type="Proteomes" id="UP000215914"/>
    </source>
</evidence>
<reference evidence="1" key="2">
    <citation type="submission" date="2020-06" db="EMBL/GenBank/DDBJ databases">
        <title>Helianthus annuus Genome sequencing and assembly Release 2.</title>
        <authorList>
            <person name="Gouzy J."/>
            <person name="Langlade N."/>
            <person name="Munos S."/>
        </authorList>
    </citation>
    <scope>NUCLEOTIDE SEQUENCE</scope>
    <source>
        <tissue evidence="1">Leaves</tissue>
    </source>
</reference>
<dbReference type="AlphaFoldDB" id="A0A9K3NNV0"/>
<dbReference type="PANTHER" id="PTHR37738">
    <property type="entry name" value="OS03G0209700 PROTEIN"/>
    <property type="match status" value="1"/>
</dbReference>
<protein>
    <submittedName>
        <fullName evidence="1">Uncharacterized protein</fullName>
    </submittedName>
</protein>
<proteinExistence type="predicted"/>
<keyword evidence="2" id="KW-1185">Reference proteome</keyword>
<dbReference type="EMBL" id="MNCJ02000320">
    <property type="protein sequence ID" value="KAF5807607.1"/>
    <property type="molecule type" value="Genomic_DNA"/>
</dbReference>
<organism evidence="1 2">
    <name type="scientific">Helianthus annuus</name>
    <name type="common">Common sunflower</name>
    <dbReference type="NCBI Taxonomy" id="4232"/>
    <lineage>
        <taxon>Eukaryota</taxon>
        <taxon>Viridiplantae</taxon>
        <taxon>Streptophyta</taxon>
        <taxon>Embryophyta</taxon>
        <taxon>Tracheophyta</taxon>
        <taxon>Spermatophyta</taxon>
        <taxon>Magnoliopsida</taxon>
        <taxon>eudicotyledons</taxon>
        <taxon>Gunneridae</taxon>
        <taxon>Pentapetalae</taxon>
        <taxon>asterids</taxon>
        <taxon>campanulids</taxon>
        <taxon>Asterales</taxon>
        <taxon>Asteraceae</taxon>
        <taxon>Asteroideae</taxon>
        <taxon>Heliantheae alliance</taxon>
        <taxon>Heliantheae</taxon>
        <taxon>Helianthus</taxon>
    </lineage>
</organism>
<reference evidence="1" key="1">
    <citation type="journal article" date="2017" name="Nature">
        <title>The sunflower genome provides insights into oil metabolism, flowering and Asterid evolution.</title>
        <authorList>
            <person name="Badouin H."/>
            <person name="Gouzy J."/>
            <person name="Grassa C.J."/>
            <person name="Murat F."/>
            <person name="Staton S.E."/>
            <person name="Cottret L."/>
            <person name="Lelandais-Briere C."/>
            <person name="Owens G.L."/>
            <person name="Carrere S."/>
            <person name="Mayjonade B."/>
            <person name="Legrand L."/>
            <person name="Gill N."/>
            <person name="Kane N.C."/>
            <person name="Bowers J.E."/>
            <person name="Hubner S."/>
            <person name="Bellec A."/>
            <person name="Berard A."/>
            <person name="Berges H."/>
            <person name="Blanchet N."/>
            <person name="Boniface M.C."/>
            <person name="Brunel D."/>
            <person name="Catrice O."/>
            <person name="Chaidir N."/>
            <person name="Claudel C."/>
            <person name="Donnadieu C."/>
            <person name="Faraut T."/>
            <person name="Fievet G."/>
            <person name="Helmstetter N."/>
            <person name="King M."/>
            <person name="Knapp S.J."/>
            <person name="Lai Z."/>
            <person name="Le Paslier M.C."/>
            <person name="Lippi Y."/>
            <person name="Lorenzon L."/>
            <person name="Mandel J.R."/>
            <person name="Marage G."/>
            <person name="Marchand G."/>
            <person name="Marquand E."/>
            <person name="Bret-Mestries E."/>
            <person name="Morien E."/>
            <person name="Nambeesan S."/>
            <person name="Nguyen T."/>
            <person name="Pegot-Espagnet P."/>
            <person name="Pouilly N."/>
            <person name="Raftis F."/>
            <person name="Sallet E."/>
            <person name="Schiex T."/>
            <person name="Thomas J."/>
            <person name="Vandecasteele C."/>
            <person name="Vares D."/>
            <person name="Vear F."/>
            <person name="Vautrin S."/>
            <person name="Crespi M."/>
            <person name="Mangin B."/>
            <person name="Burke J.M."/>
            <person name="Salse J."/>
            <person name="Munos S."/>
            <person name="Vincourt P."/>
            <person name="Rieseberg L.H."/>
            <person name="Langlade N.B."/>
        </authorList>
    </citation>
    <scope>NUCLEOTIDE SEQUENCE</scope>
    <source>
        <tissue evidence="1">Leaves</tissue>
    </source>
</reference>
<dbReference type="PANTHER" id="PTHR37738:SF1">
    <property type="entry name" value="OS03G0257000 PROTEIN"/>
    <property type="match status" value="1"/>
</dbReference>
<name>A0A9K3NNV0_HELAN</name>
<dbReference type="Gramene" id="mRNA:HanXRQr2_Chr05g0235541">
    <property type="protein sequence ID" value="mRNA:HanXRQr2_Chr05g0235541"/>
    <property type="gene ID" value="HanXRQr2_Chr05g0235541"/>
</dbReference>
<gene>
    <name evidence="1" type="ORF">HanXRQr2_Chr05g0235541</name>
</gene>
<sequence>MQQGEDYQLVKLKIINFKKEQVVVVERRGPDATWLLNVYHAHRWGRMLLIWLTRSTRRRRTRL</sequence>
<comment type="caution">
    <text evidence="1">The sequence shown here is derived from an EMBL/GenBank/DDBJ whole genome shotgun (WGS) entry which is preliminary data.</text>
</comment>
<dbReference type="Proteomes" id="UP000215914">
    <property type="component" value="Unassembled WGS sequence"/>
</dbReference>